<dbReference type="GeneID" id="95967443"/>
<protein>
    <submittedName>
        <fullName evidence="1">Uncharacterized protein</fullName>
    </submittedName>
</protein>
<accession>A0AAX4NH82</accession>
<keyword evidence="2" id="KW-1185">Reference proteome</keyword>
<evidence type="ECO:0000313" key="1">
    <source>
        <dbReference type="EMBL" id="WYY00157.1"/>
    </source>
</evidence>
<sequence>MKDRSTAIALIISTIMIASAFSMVYADGDLNSSSTHVAASSGQSSVLNANNMSIQTGHVSASKLKSDNLATQISPDIINPNNNVKYLSQQYSRLSVNQHLYPVYFNQTGLPIGEPWNITINGDSVQTFNISYLKYLPGGKYNYSISKSGNFYPSVGEGTFTLNSSGVEVQVYFQSSLSIKNTLVMYNNSFVSGVYYPNKTNHEFYKPYAAVFNPFNGFYYVANLEKASVSIINENGQIYKNVKVGSEPISLTYNPSNGEVYVANFGSSTVSVIDLNLSVSENLTIINSPSNVLFDPFSGNLFVSNHSEVVGILSPNGTIRHIHFNSGVGQLVLDSNNGNVFVKTSIYSNYNNTIKPYFTNIYYVNSNGAIINSFNVSSNQVPYFIAFDSAENTLYTVTPYASNNQLTEVNSAGNILESWNLNYSPFDIFYDKYSGNIFILGYNNENTVISTYSGGMNLMGSMYVEGEIQDIAFQNKGEILPDSYVDAVYYASPVTLTREVSITEKGLKTGTLWGFNYSGHEFLTRSSVINFTSFFSPISIQFLNETGYVLNNNLTIPYGTNSFLYSIQYHRTYPVTIFEKGLPKGTKWNATIGGIAYSSSNVKIVVNLTNGTYSLEVQKWENYYPDPSNITLNINGSGLNLSLLFSTFKYSVNFNEKGLPLGSIWYLNLSNGDHFVSHNSTISLLLPNNTYFYSISSINHVYRPVAYTGSFTVNGSELKLAVNFIVVTYRVNFTETGLPAGVPWYIEINDSGNYVNINSSGLSINLENGTYSYSVKTTNKSYYPSKPTGIFTIDGLNITLNTVFEELKFNVTVSQSSLPSGSIWYFNLSNGDSMRISGTSASIMLPNGTYYYSASSVNKTFKPSVVQAYLVVNGSPVTINITFKLVVYNVTFSLSNITTNNNWSLYLNNRNVTTSSLPETHVDLSNGSYTYSIDLWNHIYKSTSANFTVDGHNIVVDISIKSMRYTVNVEEAGLPQNSIWYLNLSNGVNLYSQSNIISVLLTNGTYHYDLSSSNSSFHPSFLSGTLVVSGSNLTITVTFKLTLYNVTFEGGSNIKGSWYVNLINGNNSGPISSGSSHVFALSNGTYSYVISTSNGSFVPSLFSGVFTVNGTNVLIHVQFIEVNYTVTFTYNLHRVPWQITIDNESEFSPHGQPITFELPNGTYFYSAFIYSHGMGRHYVPYVNGTVTISGKNVTIDLLFKKLNNIYVKILTPPNTKWILSINGTSYTPSSLPMYIQLPDGNYSSFFNFNLSMPGPSPGPTPGPIPGLGQQVGGPDMASYINRTVDFYLNVSGPMNVFLILSPPPVELSIIIISPQPLPPPPPPPPMPLPSINSNLGLYGMAFPPSPVNHVNNIPGLFQNFMIINPFQREPVGPLS</sequence>
<dbReference type="InterPro" id="IPR011041">
    <property type="entry name" value="Quinoprot_gluc/sorb_DH_b-prop"/>
</dbReference>
<organism evidence="1 2">
    <name type="scientific">Oxyplasma meridianum</name>
    <dbReference type="NCBI Taxonomy" id="3073602"/>
    <lineage>
        <taxon>Archaea</taxon>
        <taxon>Methanobacteriati</taxon>
        <taxon>Thermoplasmatota</taxon>
        <taxon>Thermoplasmata</taxon>
        <taxon>Thermoplasmatales</taxon>
        <taxon>Thermoplasmataceae</taxon>
        <taxon>Oxyplasma</taxon>
    </lineage>
</organism>
<evidence type="ECO:0000313" key="2">
    <source>
        <dbReference type="Proteomes" id="UP001451606"/>
    </source>
</evidence>
<dbReference type="RefSeq" id="WP_393972107.1">
    <property type="nucleotide sequence ID" value="NZ_CP133772.1"/>
</dbReference>
<dbReference type="KEGG" id="omr:OXIME_000713"/>
<dbReference type="SUPFAM" id="SSF50952">
    <property type="entry name" value="Soluble quinoprotein glucose dehydrogenase"/>
    <property type="match status" value="1"/>
</dbReference>
<dbReference type="Gene3D" id="2.130.10.10">
    <property type="entry name" value="YVTN repeat-like/Quinoprotein amine dehydrogenase"/>
    <property type="match status" value="1"/>
</dbReference>
<dbReference type="InterPro" id="IPR015943">
    <property type="entry name" value="WD40/YVTN_repeat-like_dom_sf"/>
</dbReference>
<reference evidence="1 2" key="1">
    <citation type="submission" date="2023-09" db="EMBL/GenBank/DDBJ databases">
        <authorList>
            <person name="Golyshina O.V."/>
            <person name="Lunev E.A."/>
            <person name="Bargiela R."/>
            <person name="Gaines M.C."/>
            <person name="Daum B."/>
            <person name="Bale N.J."/>
            <person name="Koenen M."/>
            <person name="Sinninghe Damst J.S."/>
            <person name="Yakimov M."/>
            <person name="Golyshin P.N."/>
        </authorList>
    </citation>
    <scope>NUCLEOTIDE SEQUENCE [LARGE SCALE GENOMIC DNA]</scope>
    <source>
        <strain evidence="1 2">M1</strain>
    </source>
</reference>
<dbReference type="Proteomes" id="UP001451606">
    <property type="component" value="Chromosome"/>
</dbReference>
<gene>
    <name evidence="1" type="ORF">OXIME_000713</name>
</gene>
<dbReference type="EMBL" id="CP133772">
    <property type="protein sequence ID" value="WYY00157.1"/>
    <property type="molecule type" value="Genomic_DNA"/>
</dbReference>
<proteinExistence type="predicted"/>
<name>A0AAX4NH82_9ARCH</name>